<sequence length="127" mass="14024">MAEVTREERRRCGASSTSAQQSAAAWTAELRPFEHRCNSGDRLPIGRGTKVAGASHEAPRTRRLGLAAWRSGQEKHASRCRLIGLDPIPRRTKTKLKGSTDPLCSGLERGDWQARGCLRERTEGEVT</sequence>
<comment type="caution">
    <text evidence="2">The sequence shown here is derived from an EMBL/GenBank/DDBJ whole genome shotgun (WGS) entry which is preliminary data.</text>
</comment>
<feature type="compositionally biased region" description="Low complexity" evidence="1">
    <location>
        <begin position="14"/>
        <end position="25"/>
    </location>
</feature>
<accession>A0AAV7WK06</accession>
<feature type="region of interest" description="Disordered" evidence="1">
    <location>
        <begin position="37"/>
        <end position="59"/>
    </location>
</feature>
<gene>
    <name evidence="2" type="ORF">NDU88_000816</name>
</gene>
<feature type="compositionally biased region" description="Basic and acidic residues" evidence="1">
    <location>
        <begin position="1"/>
        <end position="11"/>
    </location>
</feature>
<keyword evidence="3" id="KW-1185">Reference proteome</keyword>
<protein>
    <submittedName>
        <fullName evidence="2">Uncharacterized protein</fullName>
    </submittedName>
</protein>
<evidence type="ECO:0000313" key="2">
    <source>
        <dbReference type="EMBL" id="KAJ1213177.1"/>
    </source>
</evidence>
<feature type="region of interest" description="Disordered" evidence="1">
    <location>
        <begin position="1"/>
        <end position="25"/>
    </location>
</feature>
<evidence type="ECO:0000313" key="3">
    <source>
        <dbReference type="Proteomes" id="UP001066276"/>
    </source>
</evidence>
<dbReference type="Proteomes" id="UP001066276">
    <property type="component" value="Chromosome 1_1"/>
</dbReference>
<name>A0AAV7WK06_PLEWA</name>
<evidence type="ECO:0000256" key="1">
    <source>
        <dbReference type="SAM" id="MobiDB-lite"/>
    </source>
</evidence>
<proteinExistence type="predicted"/>
<reference evidence="2" key="1">
    <citation type="journal article" date="2022" name="bioRxiv">
        <title>Sequencing and chromosome-scale assembly of the giantPleurodeles waltlgenome.</title>
        <authorList>
            <person name="Brown T."/>
            <person name="Elewa A."/>
            <person name="Iarovenko S."/>
            <person name="Subramanian E."/>
            <person name="Araus A.J."/>
            <person name="Petzold A."/>
            <person name="Susuki M."/>
            <person name="Suzuki K.-i.T."/>
            <person name="Hayashi T."/>
            <person name="Toyoda A."/>
            <person name="Oliveira C."/>
            <person name="Osipova E."/>
            <person name="Leigh N.D."/>
            <person name="Simon A."/>
            <person name="Yun M.H."/>
        </authorList>
    </citation>
    <scope>NUCLEOTIDE SEQUENCE</scope>
    <source>
        <strain evidence="2">20211129_DDA</strain>
        <tissue evidence="2">Liver</tissue>
    </source>
</reference>
<dbReference type="EMBL" id="JANPWB010000001">
    <property type="protein sequence ID" value="KAJ1213177.1"/>
    <property type="molecule type" value="Genomic_DNA"/>
</dbReference>
<dbReference type="AlphaFoldDB" id="A0AAV7WK06"/>
<organism evidence="2 3">
    <name type="scientific">Pleurodeles waltl</name>
    <name type="common">Iberian ribbed newt</name>
    <dbReference type="NCBI Taxonomy" id="8319"/>
    <lineage>
        <taxon>Eukaryota</taxon>
        <taxon>Metazoa</taxon>
        <taxon>Chordata</taxon>
        <taxon>Craniata</taxon>
        <taxon>Vertebrata</taxon>
        <taxon>Euteleostomi</taxon>
        <taxon>Amphibia</taxon>
        <taxon>Batrachia</taxon>
        <taxon>Caudata</taxon>
        <taxon>Salamandroidea</taxon>
        <taxon>Salamandridae</taxon>
        <taxon>Pleurodelinae</taxon>
        <taxon>Pleurodeles</taxon>
    </lineage>
</organism>